<gene>
    <name evidence="1" type="ORF">LCGC14_0592450</name>
</gene>
<accession>A0A0F9RWW5</accession>
<proteinExistence type="predicted"/>
<comment type="caution">
    <text evidence="1">The sequence shown here is derived from an EMBL/GenBank/DDBJ whole genome shotgun (WGS) entry which is preliminary data.</text>
</comment>
<protein>
    <submittedName>
        <fullName evidence="1">Uncharacterized protein</fullName>
    </submittedName>
</protein>
<sequence length="32" mass="3175">MDPMNLASLEDVTAVAAIGTDRIVGNGGSDPS</sequence>
<dbReference type="AlphaFoldDB" id="A0A0F9RWW5"/>
<reference evidence="1" key="1">
    <citation type="journal article" date="2015" name="Nature">
        <title>Complex archaea that bridge the gap between prokaryotes and eukaryotes.</title>
        <authorList>
            <person name="Spang A."/>
            <person name="Saw J.H."/>
            <person name="Jorgensen S.L."/>
            <person name="Zaremba-Niedzwiedzka K."/>
            <person name="Martijn J."/>
            <person name="Lind A.E."/>
            <person name="van Eijk R."/>
            <person name="Schleper C."/>
            <person name="Guy L."/>
            <person name="Ettema T.J."/>
        </authorList>
    </citation>
    <scope>NUCLEOTIDE SEQUENCE</scope>
</reference>
<evidence type="ECO:0000313" key="1">
    <source>
        <dbReference type="EMBL" id="KKN54447.1"/>
    </source>
</evidence>
<name>A0A0F9RWW5_9ZZZZ</name>
<organism evidence="1">
    <name type="scientific">marine sediment metagenome</name>
    <dbReference type="NCBI Taxonomy" id="412755"/>
    <lineage>
        <taxon>unclassified sequences</taxon>
        <taxon>metagenomes</taxon>
        <taxon>ecological metagenomes</taxon>
    </lineage>
</organism>
<dbReference type="EMBL" id="LAZR01000929">
    <property type="protein sequence ID" value="KKN54447.1"/>
    <property type="molecule type" value="Genomic_DNA"/>
</dbReference>